<proteinExistence type="predicted"/>
<name>A0A2K4MS87_9NEIS</name>
<accession>A0A2K4MS87</accession>
<dbReference type="Pfam" id="PF00450">
    <property type="entry name" value="Peptidase_S10"/>
    <property type="match status" value="1"/>
</dbReference>
<dbReference type="Gene3D" id="3.40.50.1820">
    <property type="entry name" value="alpha/beta hydrolase"/>
    <property type="match status" value="1"/>
</dbReference>
<evidence type="ECO:0000313" key="7">
    <source>
        <dbReference type="Proteomes" id="UP000236416"/>
    </source>
</evidence>
<dbReference type="GO" id="GO:0004185">
    <property type="term" value="F:serine-type carboxypeptidase activity"/>
    <property type="evidence" value="ECO:0007669"/>
    <property type="project" value="InterPro"/>
</dbReference>
<dbReference type="EMBL" id="PPTF01000015">
    <property type="protein sequence ID" value="POA99954.1"/>
    <property type="molecule type" value="Genomic_DNA"/>
</dbReference>
<evidence type="ECO:0000256" key="4">
    <source>
        <dbReference type="ARBA" id="ARBA00022801"/>
    </source>
</evidence>
<keyword evidence="1" id="KW-0121">Carboxypeptidase</keyword>
<dbReference type="InterPro" id="IPR029058">
    <property type="entry name" value="AB_hydrolase_fold"/>
</dbReference>
<dbReference type="PANTHER" id="PTHR11802:SF3">
    <property type="entry name" value="RETINOID-INDUCIBLE SERINE CARBOXYPEPTIDASE"/>
    <property type="match status" value="1"/>
</dbReference>
<keyword evidence="4" id="KW-0378">Hydrolase</keyword>
<evidence type="ECO:0000256" key="2">
    <source>
        <dbReference type="ARBA" id="ARBA00022670"/>
    </source>
</evidence>
<reference evidence="6 7" key="1">
    <citation type="submission" date="2018-01" db="EMBL/GenBank/DDBJ databases">
        <title>Genomic Sequence of Chromobacterium MWU13-2610 from wild cranberry bogs within the Cape Cod National Seashore.</title>
        <authorList>
            <person name="O'Hara-Hanley K."/>
            <person name="Soby S."/>
            <person name="Harrison A."/>
        </authorList>
    </citation>
    <scope>NUCLEOTIDE SEQUENCE [LARGE SCALE GENOMIC DNA]</scope>
    <source>
        <strain evidence="6 7">MWU13-2610</strain>
    </source>
</reference>
<keyword evidence="7" id="KW-1185">Reference proteome</keyword>
<sequence>MNTQANPFLDQSAVLSQFPGFGPVLAHQLSGYLSIGDDAGGWLYFWFSEAASNPEQAPLLVWINQATEQNALACLFDGHGPYLLDESGWVHANPFSWHLHANYLIIDQPLGYGLSFLTHPRYQPANYEETSQQAYHALQEFLLRWPRYRQLDCYLFGVGQACHTQAHLAHRILDGNHGGQPQIRLRGLGLGNALIAPEIQLQSHIEFASQHRLIHAEEKSHAETLLQDFRQANASPSPLQRQRANQLARELELYIEQCSGRDSQDIRFPPNHAFPQLDDYLAKPAVQQALHIDPRALKPPSPFARQQAAWQESSSHLFPRLMEKLKLLFFHGEYSMQGNHHGMEAWLNTLYWSDAAVFRQQKRETWQPYGLPAGQFRRLNQLSHLIIHDAGLHIARAQPACSLAMLQQYLAATEAGESQAR</sequence>
<protein>
    <submittedName>
        <fullName evidence="6">Uncharacterized protein</fullName>
    </submittedName>
</protein>
<evidence type="ECO:0000313" key="6">
    <source>
        <dbReference type="EMBL" id="POA99954.1"/>
    </source>
</evidence>
<organism evidence="6 7">
    <name type="scientific">Chromobacterium sinusclupearum</name>
    <dbReference type="NCBI Taxonomy" id="2077146"/>
    <lineage>
        <taxon>Bacteria</taxon>
        <taxon>Pseudomonadati</taxon>
        <taxon>Pseudomonadota</taxon>
        <taxon>Betaproteobacteria</taxon>
        <taxon>Neisseriales</taxon>
        <taxon>Chromobacteriaceae</taxon>
        <taxon>Chromobacterium</taxon>
    </lineage>
</organism>
<dbReference type="SUPFAM" id="SSF53474">
    <property type="entry name" value="alpha/beta-Hydrolases"/>
    <property type="match status" value="1"/>
</dbReference>
<dbReference type="GO" id="GO:0006508">
    <property type="term" value="P:proteolysis"/>
    <property type="evidence" value="ECO:0007669"/>
    <property type="project" value="UniProtKB-KW"/>
</dbReference>
<dbReference type="PANTHER" id="PTHR11802">
    <property type="entry name" value="SERINE PROTEASE FAMILY S10 SERINE CARBOXYPEPTIDASE"/>
    <property type="match status" value="1"/>
</dbReference>
<keyword evidence="3" id="KW-0732">Signal</keyword>
<dbReference type="Proteomes" id="UP000236416">
    <property type="component" value="Unassembled WGS sequence"/>
</dbReference>
<comment type="caution">
    <text evidence="6">The sequence shown here is derived from an EMBL/GenBank/DDBJ whole genome shotgun (WGS) entry which is preliminary data.</text>
</comment>
<dbReference type="RefSeq" id="WP_103317802.1">
    <property type="nucleotide sequence ID" value="NZ_PPTF01000015.1"/>
</dbReference>
<dbReference type="AlphaFoldDB" id="A0A2K4MS87"/>
<evidence type="ECO:0000256" key="1">
    <source>
        <dbReference type="ARBA" id="ARBA00022645"/>
    </source>
</evidence>
<evidence type="ECO:0000256" key="5">
    <source>
        <dbReference type="ARBA" id="ARBA00023180"/>
    </source>
</evidence>
<gene>
    <name evidence="6" type="ORF">C2134_04255</name>
</gene>
<keyword evidence="2" id="KW-0645">Protease</keyword>
<evidence type="ECO:0000256" key="3">
    <source>
        <dbReference type="ARBA" id="ARBA00022729"/>
    </source>
</evidence>
<dbReference type="InterPro" id="IPR001563">
    <property type="entry name" value="Peptidase_S10"/>
</dbReference>
<keyword evidence="5" id="KW-0325">Glycoprotein</keyword>